<dbReference type="GO" id="GO:0003677">
    <property type="term" value="F:DNA binding"/>
    <property type="evidence" value="ECO:0007669"/>
    <property type="project" value="UniProtKB-KW"/>
</dbReference>
<sequence length="271" mass="32135">MPNVTLQTLSPSTVTQFFKELERRKRILGNGKAFTGIKKSTVITYWSKLHTYFEWLVRNKHITENPFRYLRKPRVIYDDVKFLKKWQVERILSALHNPPTTKPLIVKRNLAIFYVLLFCGLRREELALLQLRDIDIERKLLTVRAETSKIPRTRHIPLHSSVCMYLKEYLKERVHKQSQYVFISNLRDDGISLAGLISLVQVIRKRSGVRFHLHQFRHTFAVNFLYASNDIVKLQRLMGHTNITMTMAYLRCLPSYKTRADLENMRIDEFV</sequence>
<dbReference type="Pfam" id="PF00589">
    <property type="entry name" value="Phage_integrase"/>
    <property type="match status" value="1"/>
</dbReference>
<evidence type="ECO:0000313" key="6">
    <source>
        <dbReference type="Proteomes" id="UP000190888"/>
    </source>
</evidence>
<name>A0A1T4NG26_9BACT</name>
<feature type="domain" description="Tyr recombinase" evidence="4">
    <location>
        <begin position="71"/>
        <end position="264"/>
    </location>
</feature>
<dbReference type="CDD" id="cd00397">
    <property type="entry name" value="DNA_BRE_C"/>
    <property type="match status" value="1"/>
</dbReference>
<dbReference type="Gene3D" id="1.10.443.10">
    <property type="entry name" value="Intergrase catalytic core"/>
    <property type="match status" value="1"/>
</dbReference>
<keyword evidence="6" id="KW-1185">Reference proteome</keyword>
<evidence type="ECO:0000313" key="5">
    <source>
        <dbReference type="EMBL" id="SJZ77957.1"/>
    </source>
</evidence>
<evidence type="ECO:0000256" key="2">
    <source>
        <dbReference type="ARBA" id="ARBA00023125"/>
    </source>
</evidence>
<evidence type="ECO:0000256" key="3">
    <source>
        <dbReference type="ARBA" id="ARBA00023172"/>
    </source>
</evidence>
<dbReference type="InterPro" id="IPR050090">
    <property type="entry name" value="Tyrosine_recombinase_XerCD"/>
</dbReference>
<comment type="similarity">
    <text evidence="1">Belongs to the 'phage' integrase family.</text>
</comment>
<dbReference type="GO" id="GO:0006310">
    <property type="term" value="P:DNA recombination"/>
    <property type="evidence" value="ECO:0007669"/>
    <property type="project" value="UniProtKB-KW"/>
</dbReference>
<organism evidence="5 6">
    <name type="scientific">Sediminibacterium ginsengisoli</name>
    <dbReference type="NCBI Taxonomy" id="413434"/>
    <lineage>
        <taxon>Bacteria</taxon>
        <taxon>Pseudomonadati</taxon>
        <taxon>Bacteroidota</taxon>
        <taxon>Chitinophagia</taxon>
        <taxon>Chitinophagales</taxon>
        <taxon>Chitinophagaceae</taxon>
        <taxon>Sediminibacterium</taxon>
    </lineage>
</organism>
<dbReference type="AlphaFoldDB" id="A0A1T4NG26"/>
<dbReference type="InterPro" id="IPR013762">
    <property type="entry name" value="Integrase-like_cat_sf"/>
</dbReference>
<dbReference type="PROSITE" id="PS51898">
    <property type="entry name" value="TYR_RECOMBINASE"/>
    <property type="match status" value="1"/>
</dbReference>
<evidence type="ECO:0000259" key="4">
    <source>
        <dbReference type="PROSITE" id="PS51898"/>
    </source>
</evidence>
<keyword evidence="2" id="KW-0238">DNA-binding</keyword>
<evidence type="ECO:0000256" key="1">
    <source>
        <dbReference type="ARBA" id="ARBA00008857"/>
    </source>
</evidence>
<accession>A0A1T4NG26</accession>
<dbReference type="InterPro" id="IPR010998">
    <property type="entry name" value="Integrase_recombinase_N"/>
</dbReference>
<dbReference type="GO" id="GO:0015074">
    <property type="term" value="P:DNA integration"/>
    <property type="evidence" value="ECO:0007669"/>
    <property type="project" value="InterPro"/>
</dbReference>
<dbReference type="InterPro" id="IPR011010">
    <property type="entry name" value="DNA_brk_join_enz"/>
</dbReference>
<dbReference type="Gene3D" id="1.10.150.130">
    <property type="match status" value="1"/>
</dbReference>
<dbReference type="PANTHER" id="PTHR30349">
    <property type="entry name" value="PHAGE INTEGRASE-RELATED"/>
    <property type="match status" value="1"/>
</dbReference>
<dbReference type="PANTHER" id="PTHR30349:SF64">
    <property type="entry name" value="PROPHAGE INTEGRASE INTD-RELATED"/>
    <property type="match status" value="1"/>
</dbReference>
<proteinExistence type="inferred from homology"/>
<reference evidence="5 6" key="1">
    <citation type="submission" date="2017-02" db="EMBL/GenBank/DDBJ databases">
        <authorList>
            <person name="Peterson S.W."/>
        </authorList>
    </citation>
    <scope>NUCLEOTIDE SEQUENCE [LARGE SCALE GENOMIC DNA]</scope>
    <source>
        <strain evidence="5 6">DSM 22335</strain>
    </source>
</reference>
<protein>
    <submittedName>
        <fullName evidence="5">Site-specific recombinase XerD</fullName>
    </submittedName>
</protein>
<keyword evidence="3" id="KW-0233">DNA recombination</keyword>
<dbReference type="STRING" id="413434.SAMN04488132_104233"/>
<dbReference type="Proteomes" id="UP000190888">
    <property type="component" value="Unassembled WGS sequence"/>
</dbReference>
<dbReference type="InterPro" id="IPR002104">
    <property type="entry name" value="Integrase_catalytic"/>
</dbReference>
<dbReference type="EMBL" id="FUWH01000004">
    <property type="protein sequence ID" value="SJZ77957.1"/>
    <property type="molecule type" value="Genomic_DNA"/>
</dbReference>
<dbReference type="SUPFAM" id="SSF56349">
    <property type="entry name" value="DNA breaking-rejoining enzymes"/>
    <property type="match status" value="1"/>
</dbReference>
<gene>
    <name evidence="5" type="ORF">SAMN04488132_104233</name>
</gene>